<dbReference type="Pfam" id="PF00270">
    <property type="entry name" value="DEAD"/>
    <property type="match status" value="1"/>
</dbReference>
<keyword evidence="7" id="KW-0547">Nucleotide-binding</keyword>
<evidence type="ECO:0000259" key="6">
    <source>
        <dbReference type="PROSITE" id="PS51192"/>
    </source>
</evidence>
<dbReference type="GO" id="GO:0005694">
    <property type="term" value="C:chromosome"/>
    <property type="evidence" value="ECO:0007669"/>
    <property type="project" value="TreeGrafter"/>
</dbReference>
<accession>A0AAD9Q7J5</accession>
<protein>
    <recommendedName>
        <fullName evidence="5">DNA 3'-5' helicase</fullName>
        <ecNumber evidence="5">5.6.2.4</ecNumber>
    </recommendedName>
</protein>
<proteinExistence type="inferred from homology"/>
<evidence type="ECO:0000256" key="4">
    <source>
        <dbReference type="ARBA" id="ARBA00034617"/>
    </source>
</evidence>
<evidence type="ECO:0000313" key="7">
    <source>
        <dbReference type="EMBL" id="KAK2556181.1"/>
    </source>
</evidence>
<dbReference type="GO" id="GO:0005737">
    <property type="term" value="C:cytoplasm"/>
    <property type="evidence" value="ECO:0007669"/>
    <property type="project" value="TreeGrafter"/>
</dbReference>
<evidence type="ECO:0000256" key="2">
    <source>
        <dbReference type="ARBA" id="ARBA00023125"/>
    </source>
</evidence>
<reference evidence="7" key="2">
    <citation type="journal article" date="2023" name="Science">
        <title>Genomic signatures of disease resistance in endangered staghorn corals.</title>
        <authorList>
            <person name="Vollmer S.V."/>
            <person name="Selwyn J.D."/>
            <person name="Despard B.A."/>
            <person name="Roesel C.L."/>
        </authorList>
    </citation>
    <scope>NUCLEOTIDE SEQUENCE</scope>
    <source>
        <strain evidence="7">K2</strain>
    </source>
</reference>
<dbReference type="EC" id="5.6.2.4" evidence="5"/>
<dbReference type="GO" id="GO:0003677">
    <property type="term" value="F:DNA binding"/>
    <property type="evidence" value="ECO:0007669"/>
    <property type="project" value="UniProtKB-KW"/>
</dbReference>
<dbReference type="InterPro" id="IPR014001">
    <property type="entry name" value="Helicase_ATP-bd"/>
</dbReference>
<comment type="similarity">
    <text evidence="1">Belongs to the helicase family. RecQ subfamily.</text>
</comment>
<organism evidence="7 8">
    <name type="scientific">Acropora cervicornis</name>
    <name type="common">Staghorn coral</name>
    <dbReference type="NCBI Taxonomy" id="6130"/>
    <lineage>
        <taxon>Eukaryota</taxon>
        <taxon>Metazoa</taxon>
        <taxon>Cnidaria</taxon>
        <taxon>Anthozoa</taxon>
        <taxon>Hexacorallia</taxon>
        <taxon>Scleractinia</taxon>
        <taxon>Astrocoeniina</taxon>
        <taxon>Acroporidae</taxon>
        <taxon>Acropora</taxon>
    </lineage>
</organism>
<keyword evidence="7" id="KW-0347">Helicase</keyword>
<keyword evidence="3" id="KW-0413">Isomerase</keyword>
<keyword evidence="7" id="KW-0067">ATP-binding</keyword>
<dbReference type="PANTHER" id="PTHR13710">
    <property type="entry name" value="DNA HELICASE RECQ FAMILY MEMBER"/>
    <property type="match status" value="1"/>
</dbReference>
<evidence type="ECO:0000313" key="8">
    <source>
        <dbReference type="Proteomes" id="UP001249851"/>
    </source>
</evidence>
<dbReference type="SUPFAM" id="SSF52540">
    <property type="entry name" value="P-loop containing nucleoside triphosphate hydrolases"/>
    <property type="match status" value="1"/>
</dbReference>
<dbReference type="PROSITE" id="PS51192">
    <property type="entry name" value="HELICASE_ATP_BIND_1"/>
    <property type="match status" value="1"/>
</dbReference>
<evidence type="ECO:0000256" key="3">
    <source>
        <dbReference type="ARBA" id="ARBA00023235"/>
    </source>
</evidence>
<dbReference type="InterPro" id="IPR011545">
    <property type="entry name" value="DEAD/DEAH_box_helicase_dom"/>
</dbReference>
<keyword evidence="7" id="KW-0378">Hydrolase</keyword>
<dbReference type="GO" id="GO:0006310">
    <property type="term" value="P:DNA recombination"/>
    <property type="evidence" value="ECO:0007669"/>
    <property type="project" value="TreeGrafter"/>
</dbReference>
<dbReference type="GO" id="GO:0006281">
    <property type="term" value="P:DNA repair"/>
    <property type="evidence" value="ECO:0007669"/>
    <property type="project" value="TreeGrafter"/>
</dbReference>
<sequence>MNRTAPSPSLRPVVIVIDFNNGNLELLKGTKYDIVLTHPEAFISCKEGMEAFQSKLYQSSVQVIVIDEAHCILEWFYKSEGDDFREDYSRLPILCSTFPSVPVIALTATASKADVIAIKESLNLKSPLKIIGNRNRPNIFYEKVFCNGEDIDFYDELLQPIACGLKKSTVECPLTILYLPLKWCGFAHKYFESYLAQQQYYSSNAASFPENRLFAQYHAPQTRRDGKLSTAVLYNHDIAKNREGMTDDISTFCKLDNACMRKFLLNCLDAAD</sequence>
<feature type="non-terminal residue" evidence="7">
    <location>
        <position position="272"/>
    </location>
</feature>
<dbReference type="EMBL" id="JARQWQ010000057">
    <property type="protein sequence ID" value="KAK2556181.1"/>
    <property type="molecule type" value="Genomic_DNA"/>
</dbReference>
<reference evidence="7" key="1">
    <citation type="journal article" date="2023" name="G3 (Bethesda)">
        <title>Whole genome assembly and annotation of the endangered Caribbean coral Acropora cervicornis.</title>
        <authorList>
            <person name="Selwyn J.D."/>
            <person name="Vollmer S.V."/>
        </authorList>
    </citation>
    <scope>NUCLEOTIDE SEQUENCE</scope>
    <source>
        <strain evidence="7">K2</strain>
    </source>
</reference>
<name>A0AAD9Q7J5_ACRCE</name>
<gene>
    <name evidence="7" type="ORF">P5673_021781</name>
</gene>
<dbReference type="GO" id="GO:0009378">
    <property type="term" value="F:four-way junction helicase activity"/>
    <property type="evidence" value="ECO:0007669"/>
    <property type="project" value="TreeGrafter"/>
</dbReference>
<keyword evidence="8" id="KW-1185">Reference proteome</keyword>
<dbReference type="GO" id="GO:0005524">
    <property type="term" value="F:ATP binding"/>
    <property type="evidence" value="ECO:0007669"/>
    <property type="project" value="InterPro"/>
</dbReference>
<dbReference type="PANTHER" id="PTHR13710:SF105">
    <property type="entry name" value="ATP-DEPENDENT DNA HELICASE Q1"/>
    <property type="match status" value="1"/>
</dbReference>
<feature type="domain" description="Helicase ATP-binding" evidence="6">
    <location>
        <begin position="1"/>
        <end position="128"/>
    </location>
</feature>
<evidence type="ECO:0000256" key="1">
    <source>
        <dbReference type="ARBA" id="ARBA00005446"/>
    </source>
</evidence>
<comment type="caution">
    <text evidence="7">The sequence shown here is derived from an EMBL/GenBank/DDBJ whole genome shotgun (WGS) entry which is preliminary data.</text>
</comment>
<dbReference type="GO" id="GO:0043138">
    <property type="term" value="F:3'-5' DNA helicase activity"/>
    <property type="evidence" value="ECO:0007669"/>
    <property type="project" value="UniProtKB-EC"/>
</dbReference>
<evidence type="ECO:0000256" key="5">
    <source>
        <dbReference type="ARBA" id="ARBA00034808"/>
    </source>
</evidence>
<dbReference type="Proteomes" id="UP001249851">
    <property type="component" value="Unassembled WGS sequence"/>
</dbReference>
<keyword evidence="2" id="KW-0238">DNA-binding</keyword>
<dbReference type="Gene3D" id="3.40.50.300">
    <property type="entry name" value="P-loop containing nucleotide triphosphate hydrolases"/>
    <property type="match status" value="1"/>
</dbReference>
<dbReference type="AlphaFoldDB" id="A0AAD9Q7J5"/>
<dbReference type="InterPro" id="IPR027417">
    <property type="entry name" value="P-loop_NTPase"/>
</dbReference>
<comment type="catalytic activity">
    <reaction evidence="4">
        <text>Couples ATP hydrolysis with the unwinding of duplex DNA by translocating in the 3'-5' direction.</text>
        <dbReference type="EC" id="5.6.2.4"/>
    </reaction>
</comment>